<proteinExistence type="predicted"/>
<gene>
    <name evidence="1" type="ORF">Q3O59_10775</name>
</gene>
<dbReference type="InterPro" id="IPR025293">
    <property type="entry name" value="YfiR/HmsC-like"/>
</dbReference>
<dbReference type="Proteomes" id="UP001236258">
    <property type="component" value="Unassembled WGS sequence"/>
</dbReference>
<organism evidence="1 2">
    <name type="scientific">Alkalimonas delamerensis</name>
    <dbReference type="NCBI Taxonomy" id="265981"/>
    <lineage>
        <taxon>Bacteria</taxon>
        <taxon>Pseudomonadati</taxon>
        <taxon>Pseudomonadota</taxon>
        <taxon>Gammaproteobacteria</taxon>
        <taxon>Alkalimonas</taxon>
    </lineage>
</organism>
<evidence type="ECO:0000313" key="1">
    <source>
        <dbReference type="EMBL" id="MDP4529508.1"/>
    </source>
</evidence>
<dbReference type="RefSeq" id="WP_305945591.1">
    <property type="nucleotide sequence ID" value="NZ_JAUZVY010000004.1"/>
</dbReference>
<dbReference type="EMBL" id="JAUZVY010000004">
    <property type="protein sequence ID" value="MDP4529508.1"/>
    <property type="molecule type" value="Genomic_DNA"/>
</dbReference>
<evidence type="ECO:0000313" key="2">
    <source>
        <dbReference type="Proteomes" id="UP001236258"/>
    </source>
</evidence>
<accession>A0ABT9GRA6</accession>
<protein>
    <submittedName>
        <fullName evidence="1">YfiR family protein</fullName>
    </submittedName>
</protein>
<sequence>MKAIPQSISVLLLCSIFWLPAPVNADTERLAALLIRFSQYAELPTQSDRARLCVLHDQKMMEPLNRLLPDFSQFEPEALLLTSPDQLRQCHILWSGFPYWPPDEWLGQLHRQPMLWISDHPDLFRRGVLISVHYTPQSMRFRVNLTQARSQQIRFNSRLLQLAHEII</sequence>
<comment type="caution">
    <text evidence="1">The sequence shown here is derived from an EMBL/GenBank/DDBJ whole genome shotgun (WGS) entry which is preliminary data.</text>
</comment>
<keyword evidence="2" id="KW-1185">Reference proteome</keyword>
<reference evidence="1 2" key="1">
    <citation type="submission" date="2023-08" db="EMBL/GenBank/DDBJ databases">
        <authorList>
            <person name="Joshi A."/>
            <person name="Thite S."/>
        </authorList>
    </citation>
    <scope>NUCLEOTIDE SEQUENCE [LARGE SCALE GENOMIC DNA]</scope>
    <source>
        <strain evidence="1 2">1E1</strain>
    </source>
</reference>
<dbReference type="Pfam" id="PF13689">
    <property type="entry name" value="DUF4154"/>
    <property type="match status" value="1"/>
</dbReference>
<name>A0ABT9GRA6_9GAMM</name>